<proteinExistence type="predicted"/>
<dbReference type="InterPro" id="IPR036420">
    <property type="entry name" value="BRCT_dom_sf"/>
</dbReference>
<feature type="domain" description="BRCT" evidence="3">
    <location>
        <begin position="315"/>
        <end position="416"/>
    </location>
</feature>
<feature type="domain" description="BRCT" evidence="3">
    <location>
        <begin position="104"/>
        <end position="193"/>
    </location>
</feature>
<dbReference type="Proteomes" id="UP001562354">
    <property type="component" value="Unassembled WGS sequence"/>
</dbReference>
<dbReference type="SUPFAM" id="SSF52113">
    <property type="entry name" value="BRCT domain"/>
    <property type="match status" value="4"/>
</dbReference>
<dbReference type="PANTHER" id="PTHR13561">
    <property type="entry name" value="DNA REPLICATION REGULATOR DPB11-RELATED"/>
    <property type="match status" value="1"/>
</dbReference>
<feature type="compositionally biased region" description="Basic and acidic residues" evidence="2">
    <location>
        <begin position="532"/>
        <end position="542"/>
    </location>
</feature>
<reference evidence="4 5" key="1">
    <citation type="submission" date="2024-07" db="EMBL/GenBank/DDBJ databases">
        <title>Draft sequence of the Neodothiora populina.</title>
        <authorList>
            <person name="Drown D.D."/>
            <person name="Schuette U.S."/>
            <person name="Buechlein A.B."/>
            <person name="Rusch D.R."/>
            <person name="Winton L.W."/>
            <person name="Adams G.A."/>
        </authorList>
    </citation>
    <scope>NUCLEOTIDE SEQUENCE [LARGE SCALE GENOMIC DNA]</scope>
    <source>
        <strain evidence="4 5">CPC 39397</strain>
    </source>
</reference>
<gene>
    <name evidence="4" type="ORF">AAFC00_002717</name>
</gene>
<feature type="domain" description="BRCT" evidence="3">
    <location>
        <begin position="423"/>
        <end position="512"/>
    </location>
</feature>
<dbReference type="PROSITE" id="PS50172">
    <property type="entry name" value="BRCT"/>
    <property type="match status" value="4"/>
</dbReference>
<feature type="region of interest" description="Disordered" evidence="2">
    <location>
        <begin position="586"/>
        <end position="605"/>
    </location>
</feature>
<accession>A0ABR3P8A7</accession>
<evidence type="ECO:0000313" key="4">
    <source>
        <dbReference type="EMBL" id="KAL1302302.1"/>
    </source>
</evidence>
<feature type="region of interest" description="Disordered" evidence="2">
    <location>
        <begin position="824"/>
        <end position="844"/>
    </location>
</feature>
<evidence type="ECO:0000313" key="5">
    <source>
        <dbReference type="Proteomes" id="UP001562354"/>
    </source>
</evidence>
<dbReference type="PANTHER" id="PTHR13561:SF20">
    <property type="entry name" value="DNA TOPOISOMERASE 2-BINDING PROTEIN 1"/>
    <property type="match status" value="1"/>
</dbReference>
<feature type="compositionally biased region" description="Basic residues" evidence="2">
    <location>
        <begin position="729"/>
        <end position="738"/>
    </location>
</feature>
<dbReference type="RefSeq" id="XP_069198578.1">
    <property type="nucleotide sequence ID" value="XM_069342071.1"/>
</dbReference>
<feature type="region of interest" description="Disordered" evidence="2">
    <location>
        <begin position="518"/>
        <end position="574"/>
    </location>
</feature>
<feature type="region of interest" description="Disordered" evidence="2">
    <location>
        <begin position="220"/>
        <end position="243"/>
    </location>
</feature>
<evidence type="ECO:0000256" key="2">
    <source>
        <dbReference type="SAM" id="MobiDB-lite"/>
    </source>
</evidence>
<dbReference type="EMBL" id="JBFMKM010000012">
    <property type="protein sequence ID" value="KAL1302302.1"/>
    <property type="molecule type" value="Genomic_DNA"/>
</dbReference>
<dbReference type="InterPro" id="IPR001357">
    <property type="entry name" value="BRCT_dom"/>
</dbReference>
<evidence type="ECO:0000256" key="1">
    <source>
        <dbReference type="ARBA" id="ARBA00022737"/>
    </source>
</evidence>
<evidence type="ECO:0000259" key="3">
    <source>
        <dbReference type="PROSITE" id="PS50172"/>
    </source>
</evidence>
<feature type="region of interest" description="Disordered" evidence="2">
    <location>
        <begin position="714"/>
        <end position="768"/>
    </location>
</feature>
<feature type="compositionally biased region" description="Basic residues" evidence="2">
    <location>
        <begin position="835"/>
        <end position="844"/>
    </location>
</feature>
<organism evidence="4 5">
    <name type="scientific">Neodothiora populina</name>
    <dbReference type="NCBI Taxonomy" id="2781224"/>
    <lineage>
        <taxon>Eukaryota</taxon>
        <taxon>Fungi</taxon>
        <taxon>Dikarya</taxon>
        <taxon>Ascomycota</taxon>
        <taxon>Pezizomycotina</taxon>
        <taxon>Dothideomycetes</taxon>
        <taxon>Dothideomycetidae</taxon>
        <taxon>Dothideales</taxon>
        <taxon>Dothioraceae</taxon>
        <taxon>Neodothiora</taxon>
    </lineage>
</organism>
<dbReference type="SMART" id="SM00292">
    <property type="entry name" value="BRCT"/>
    <property type="match status" value="4"/>
</dbReference>
<dbReference type="Pfam" id="PF12738">
    <property type="entry name" value="PTCB-BRCT"/>
    <property type="match status" value="3"/>
</dbReference>
<comment type="caution">
    <text evidence="4">The sequence shown here is derived from an EMBL/GenBank/DDBJ whole genome shotgun (WGS) entry which is preliminary data.</text>
</comment>
<feature type="region of interest" description="Disordered" evidence="2">
    <location>
        <begin position="612"/>
        <end position="666"/>
    </location>
</feature>
<dbReference type="GeneID" id="95976419"/>
<name>A0ABR3P8A7_9PEZI</name>
<sequence length="844" mass="94212">MQENGPHDGHALPLKGIILCSTSISQDVRTSLVELSNNMGAIHRLDLTTDVTHLIVGQVDTPKYKHVAKERPDIHVLHPKWIDAMRLAWTSAEDFDVSAIMEEYRLPALFGLQICVTGFDDLDQRQALMQSIKDNGATYNGDLTRAVTHLVARRPEGLKYERAKQWGLNVVSIRWLQQSLERGMVLEASLYDPLLSEDRQGQGAFIRDYQTTSAIRKRNIDTTRAQMPEENSKRKLRRTVSSRLNSHSQTMWAEISTVEDAAPIKNESHWNEPGQVVDETTLAIPEDAPTQRTSFTVSGEVVGQPGTNSAEHPEPRNGLFSSCLFQVMGHPPKRSQKILEILQNEGGQIADYPDDLYSAVESQNHQLTALIVPSEWHKESEEALPDVPEDTWLVTEWWIERCIVSKSIIDPQQDFYSRPRMALPMECFKDLIISTSGLGNDAKLMQNIVRSAGGEYDEHLKPTCSVLVIRSAASNKAKITYAMKHNVPVVFENWFQTCVTQGQRLPFTLFRVPHPDKADRVVRGQNASRQSEVQRRKDDSHVQRLSATRKKSSVPSLKLIKTTTMQPPREPQMVLKLETSKSTTVPLPFTEEDASPVDDNPAPFLELAHSHGTESQPLRELPPNASNSPLKKSEAKNSTKNTIPLADSHGEDHLTPTHTYTDYGHTSEDLPNLALDEYMDLPIGERVTEVHTTTAPATDDDKLRLTEEIKSLLERRKEASASAEQALPPRKRKDRKLGRAPSNMSNPPAPASLRYGRSTEVEESTASASPMDLGMIIPSQQLGYETADAKEHRARMSKRTGTNLLDNESTGKRVESIGLVKDIAADNGGTSVGGRVRRSRHAKS</sequence>
<keyword evidence="5" id="KW-1185">Reference proteome</keyword>
<protein>
    <recommendedName>
        <fullName evidence="3">BRCT domain-containing protein</fullName>
    </recommendedName>
</protein>
<dbReference type="Gene3D" id="3.40.50.10190">
    <property type="entry name" value="BRCT domain"/>
    <property type="match status" value="4"/>
</dbReference>
<dbReference type="InterPro" id="IPR059215">
    <property type="entry name" value="BRCT2_TopBP1-like"/>
</dbReference>
<dbReference type="CDD" id="cd17731">
    <property type="entry name" value="BRCT_TopBP1_rpt2_like"/>
    <property type="match status" value="1"/>
</dbReference>
<feature type="domain" description="BRCT" evidence="3">
    <location>
        <begin position="9"/>
        <end position="82"/>
    </location>
</feature>
<keyword evidence="1" id="KW-0677">Repeat</keyword>